<protein>
    <submittedName>
        <fullName evidence="1">Uncharacterized protein</fullName>
    </submittedName>
</protein>
<sequence length="148" mass="16106">MDLFGPISIKSIGGTKDETADILQYLILSLESLCKLKVRRIRKRKNKTLIETARTMLSDVKLPVNLWAEAIARLSFNLPDLSIDDAANEYELFGGGDDSSFSTRATIAIVTPDSNAESASQTHDSDNIEGVHVDGNDAQANPNTRVGN</sequence>
<keyword evidence="2" id="KW-1185">Reference proteome</keyword>
<name>A0ACB9ARU2_9ASTR</name>
<dbReference type="EMBL" id="CM042041">
    <property type="protein sequence ID" value="KAI3712426.1"/>
    <property type="molecule type" value="Genomic_DNA"/>
</dbReference>
<accession>A0ACB9ARU2</accession>
<comment type="caution">
    <text evidence="1">The sequence shown here is derived from an EMBL/GenBank/DDBJ whole genome shotgun (WGS) entry which is preliminary data.</text>
</comment>
<reference evidence="1 2" key="2">
    <citation type="journal article" date="2022" name="Mol. Ecol. Resour.">
        <title>The genomes of chicory, endive, great burdock and yacon provide insights into Asteraceae paleo-polyploidization history and plant inulin production.</title>
        <authorList>
            <person name="Fan W."/>
            <person name="Wang S."/>
            <person name="Wang H."/>
            <person name="Wang A."/>
            <person name="Jiang F."/>
            <person name="Liu H."/>
            <person name="Zhao H."/>
            <person name="Xu D."/>
            <person name="Zhang Y."/>
        </authorList>
    </citation>
    <scope>NUCLEOTIDE SEQUENCE [LARGE SCALE GENOMIC DNA]</scope>
    <source>
        <strain evidence="2">cv. Yunnan</strain>
        <tissue evidence="1">Leaves</tissue>
    </source>
</reference>
<gene>
    <name evidence="1" type="ORF">L1987_70982</name>
</gene>
<evidence type="ECO:0000313" key="1">
    <source>
        <dbReference type="EMBL" id="KAI3712426.1"/>
    </source>
</evidence>
<dbReference type="Proteomes" id="UP001056120">
    <property type="component" value="Linkage Group LG24"/>
</dbReference>
<organism evidence="1 2">
    <name type="scientific">Smallanthus sonchifolius</name>
    <dbReference type="NCBI Taxonomy" id="185202"/>
    <lineage>
        <taxon>Eukaryota</taxon>
        <taxon>Viridiplantae</taxon>
        <taxon>Streptophyta</taxon>
        <taxon>Embryophyta</taxon>
        <taxon>Tracheophyta</taxon>
        <taxon>Spermatophyta</taxon>
        <taxon>Magnoliopsida</taxon>
        <taxon>eudicotyledons</taxon>
        <taxon>Gunneridae</taxon>
        <taxon>Pentapetalae</taxon>
        <taxon>asterids</taxon>
        <taxon>campanulids</taxon>
        <taxon>Asterales</taxon>
        <taxon>Asteraceae</taxon>
        <taxon>Asteroideae</taxon>
        <taxon>Heliantheae alliance</taxon>
        <taxon>Millerieae</taxon>
        <taxon>Smallanthus</taxon>
    </lineage>
</organism>
<reference evidence="2" key="1">
    <citation type="journal article" date="2022" name="Mol. Ecol. Resour.">
        <title>The genomes of chicory, endive, great burdock and yacon provide insights into Asteraceae palaeo-polyploidization history and plant inulin production.</title>
        <authorList>
            <person name="Fan W."/>
            <person name="Wang S."/>
            <person name="Wang H."/>
            <person name="Wang A."/>
            <person name="Jiang F."/>
            <person name="Liu H."/>
            <person name="Zhao H."/>
            <person name="Xu D."/>
            <person name="Zhang Y."/>
        </authorList>
    </citation>
    <scope>NUCLEOTIDE SEQUENCE [LARGE SCALE GENOMIC DNA]</scope>
    <source>
        <strain evidence="2">cv. Yunnan</strain>
    </source>
</reference>
<evidence type="ECO:0000313" key="2">
    <source>
        <dbReference type="Proteomes" id="UP001056120"/>
    </source>
</evidence>
<proteinExistence type="predicted"/>